<name>A0ABP0ICA7_9DINO</name>
<evidence type="ECO:0000313" key="1">
    <source>
        <dbReference type="EMBL" id="CAK8999033.1"/>
    </source>
</evidence>
<gene>
    <name evidence="1" type="ORF">SCF082_LOCUS5889</name>
</gene>
<protein>
    <submittedName>
        <fullName evidence="1">Uncharacterized protein</fullName>
    </submittedName>
</protein>
<reference evidence="1 2" key="1">
    <citation type="submission" date="2024-02" db="EMBL/GenBank/DDBJ databases">
        <authorList>
            <person name="Chen Y."/>
            <person name="Shah S."/>
            <person name="Dougan E. K."/>
            <person name="Thang M."/>
            <person name="Chan C."/>
        </authorList>
    </citation>
    <scope>NUCLEOTIDE SEQUENCE [LARGE SCALE GENOMIC DNA]</scope>
</reference>
<accession>A0ABP0ICA7</accession>
<feature type="non-terminal residue" evidence="1">
    <location>
        <position position="1"/>
    </location>
</feature>
<proteinExistence type="predicted"/>
<evidence type="ECO:0000313" key="2">
    <source>
        <dbReference type="Proteomes" id="UP001642464"/>
    </source>
</evidence>
<sequence>CGLEQASDVTYTKRWCFRSILWEIRGAVPRSAHGGRDSCVASRATRMGWCSWRSGPGRGKRSHEWRHSVLGHGAKREGSSNIVHTVTSSGWDCKSLVPELQDEPPVR</sequence>
<organism evidence="1 2">
    <name type="scientific">Durusdinium trenchii</name>
    <dbReference type="NCBI Taxonomy" id="1381693"/>
    <lineage>
        <taxon>Eukaryota</taxon>
        <taxon>Sar</taxon>
        <taxon>Alveolata</taxon>
        <taxon>Dinophyceae</taxon>
        <taxon>Suessiales</taxon>
        <taxon>Symbiodiniaceae</taxon>
        <taxon>Durusdinium</taxon>
    </lineage>
</organism>
<dbReference type="Proteomes" id="UP001642464">
    <property type="component" value="Unassembled WGS sequence"/>
</dbReference>
<comment type="caution">
    <text evidence="1">The sequence shown here is derived from an EMBL/GenBank/DDBJ whole genome shotgun (WGS) entry which is preliminary data.</text>
</comment>
<keyword evidence="2" id="KW-1185">Reference proteome</keyword>
<dbReference type="EMBL" id="CAXAMM010003225">
    <property type="protein sequence ID" value="CAK8999033.1"/>
    <property type="molecule type" value="Genomic_DNA"/>
</dbReference>